<evidence type="ECO:0000256" key="1">
    <source>
        <dbReference type="SAM" id="MobiDB-lite"/>
    </source>
</evidence>
<evidence type="ECO:0000313" key="3">
    <source>
        <dbReference type="Proteomes" id="UP001497623"/>
    </source>
</evidence>
<feature type="region of interest" description="Disordered" evidence="1">
    <location>
        <begin position="333"/>
        <end position="374"/>
    </location>
</feature>
<evidence type="ECO:0000313" key="2">
    <source>
        <dbReference type="EMBL" id="CAL4124991.1"/>
    </source>
</evidence>
<organism evidence="2 3">
    <name type="scientific">Meganyctiphanes norvegica</name>
    <name type="common">Northern krill</name>
    <name type="synonym">Thysanopoda norvegica</name>
    <dbReference type="NCBI Taxonomy" id="48144"/>
    <lineage>
        <taxon>Eukaryota</taxon>
        <taxon>Metazoa</taxon>
        <taxon>Ecdysozoa</taxon>
        <taxon>Arthropoda</taxon>
        <taxon>Crustacea</taxon>
        <taxon>Multicrustacea</taxon>
        <taxon>Malacostraca</taxon>
        <taxon>Eumalacostraca</taxon>
        <taxon>Eucarida</taxon>
        <taxon>Euphausiacea</taxon>
        <taxon>Euphausiidae</taxon>
        <taxon>Meganyctiphanes</taxon>
    </lineage>
</organism>
<name>A0AAV2RI10_MEGNR</name>
<feature type="compositionally biased region" description="Polar residues" evidence="1">
    <location>
        <begin position="338"/>
        <end position="350"/>
    </location>
</feature>
<protein>
    <submittedName>
        <fullName evidence="2">Uncharacterized protein</fullName>
    </submittedName>
</protein>
<gene>
    <name evidence="2" type="ORF">MNOR_LOCUS24922</name>
</gene>
<proteinExistence type="predicted"/>
<reference evidence="2 3" key="1">
    <citation type="submission" date="2024-05" db="EMBL/GenBank/DDBJ databases">
        <authorList>
            <person name="Wallberg A."/>
        </authorList>
    </citation>
    <scope>NUCLEOTIDE SEQUENCE [LARGE SCALE GENOMIC DNA]</scope>
</reference>
<feature type="compositionally biased region" description="Basic and acidic residues" evidence="1">
    <location>
        <begin position="355"/>
        <end position="373"/>
    </location>
</feature>
<sequence length="473" mass="53498">MAPVARKIEAQPFKTPILEGDNAKSYRKWQEKIEYWLRLTRLPKKNRALALCLSLSGRAEEACKQIPKDSLQSADGIKVLFAKLDALYLPSKHYREFTDLCNVMDINRTGDMGVLEFINDFDVTQFEMVGNESNLSDYTLGLALLRACKLTREQTQHALSMTAQNKTYEGMKEALRQIFLTDTLESVEVKATKTNSRLPGLEEVTSSEVVRKNLIALHKARESFILAGNDERLKRALRANVRHSIDVDLETGDRVYYKRNNEDRWKGPGEISGILGKQIRIEHGGSSVLVHSTRVQKAPDDKDNDINAIQTGECNSNPSQNIQSKCSKLSAALDPNNDVPSNMSDGTPETSYVDGRPKVRGVDQGRGNLDRNPDAMNLETLQSLGGNSPRKRMHLDDNPNVRGVDQGQGNLDRNPDAMNLETLQSLGGNSPRKKSVWMTLQVWWTMDHYKHWIAWVKQKSFGRGWHRETKYKM</sequence>
<dbReference type="EMBL" id="CAXKWB010023286">
    <property type="protein sequence ID" value="CAL4124991.1"/>
    <property type="molecule type" value="Genomic_DNA"/>
</dbReference>
<dbReference type="InterPro" id="IPR018247">
    <property type="entry name" value="EF_Hand_1_Ca_BS"/>
</dbReference>
<dbReference type="Proteomes" id="UP001497623">
    <property type="component" value="Unassembled WGS sequence"/>
</dbReference>
<keyword evidence="3" id="KW-1185">Reference proteome</keyword>
<dbReference type="PROSITE" id="PS00018">
    <property type="entry name" value="EF_HAND_1"/>
    <property type="match status" value="1"/>
</dbReference>
<dbReference type="AlphaFoldDB" id="A0AAV2RI10"/>
<accession>A0AAV2RI10</accession>
<comment type="caution">
    <text evidence="2">The sequence shown here is derived from an EMBL/GenBank/DDBJ whole genome shotgun (WGS) entry which is preliminary data.</text>
</comment>